<keyword evidence="5 8" id="KW-1133">Transmembrane helix</keyword>
<evidence type="ECO:0000256" key="3">
    <source>
        <dbReference type="ARBA" id="ARBA00022692"/>
    </source>
</evidence>
<keyword evidence="6 8" id="KW-0472">Membrane</keyword>
<evidence type="ECO:0000313" key="9">
    <source>
        <dbReference type="EMBL" id="CAD5125576.1"/>
    </source>
</evidence>
<dbReference type="GO" id="GO:0005313">
    <property type="term" value="F:L-glutamate transmembrane transporter activity"/>
    <property type="evidence" value="ECO:0007669"/>
    <property type="project" value="TreeGrafter"/>
</dbReference>
<sequence>MEENGFNNIAVVSNNNEKPISRKKTILKKVAQVLKDNLLLILLLCGLVVGIGIGAGVRSKDPPLTTREQMYFRFPGELLMRMLKMMIVPLIVSTLIAGVSSVDAATCGRIGRRAVIYYMATTFIAVVIGIGLVLAIKPGKDASPVNEGSKPEPANTADSFLDLLRNMFPDNIVEACFKQTKTKQIPIEHEPVQSNLTTLAPDLNTTISPPEIKYTFEVRKENGLNALGLVVFSIAIGVVVSIMGDEGEPIRKLMECLAEASMKIVTLIIWYSPIGVMFLVAAEIIKMKDPVEELKALGLYIATVLTGLGVHGFIVLPLIYYLFVRKNPYLYMAGVAQALATALGTSSSSATLPVTYKCLEDKLGVSRKITRFVLPVGATINMDGTALYEAVAALFIAQLRGISLSAGKIVAASITATAASIGAAAVPQAGIVTMVIVLTALGLPSDDVAKIIVVDWMLDRFRTMINVWGDSVGAGIVAKLSEKEFEKLDESSEEIDKISEVRGTEGTMLHINPHDGETTKF</sequence>
<dbReference type="Gene3D" id="1.10.3860.10">
    <property type="entry name" value="Sodium:dicarboxylate symporter"/>
    <property type="match status" value="1"/>
</dbReference>
<evidence type="ECO:0000256" key="4">
    <source>
        <dbReference type="ARBA" id="ARBA00022847"/>
    </source>
</evidence>
<proteinExistence type="inferred from homology"/>
<dbReference type="PANTHER" id="PTHR11958:SF63">
    <property type="entry name" value="AMINO ACID TRANSPORTER"/>
    <property type="match status" value="1"/>
</dbReference>
<dbReference type="GO" id="GO:0015501">
    <property type="term" value="F:glutamate:sodium symporter activity"/>
    <property type="evidence" value="ECO:0007669"/>
    <property type="project" value="TreeGrafter"/>
</dbReference>
<keyword evidence="7" id="KW-0325">Glycoprotein</keyword>
<accession>A0A7I8WBN8</accession>
<dbReference type="SUPFAM" id="SSF118215">
    <property type="entry name" value="Proton glutamate symport protein"/>
    <property type="match status" value="1"/>
</dbReference>
<feature type="transmembrane region" description="Helical" evidence="8">
    <location>
        <begin position="264"/>
        <end position="285"/>
    </location>
</feature>
<keyword evidence="2 8" id="KW-0813">Transport</keyword>
<evidence type="ECO:0000256" key="8">
    <source>
        <dbReference type="RuleBase" id="RU361216"/>
    </source>
</evidence>
<dbReference type="PANTHER" id="PTHR11958">
    <property type="entry name" value="SODIUM/DICARBOXYLATE SYMPORTER-RELATED"/>
    <property type="match status" value="1"/>
</dbReference>
<feature type="transmembrane region" description="Helical" evidence="8">
    <location>
        <begin position="78"/>
        <end position="102"/>
    </location>
</feature>
<dbReference type="InterPro" id="IPR050746">
    <property type="entry name" value="DAACS"/>
</dbReference>
<feature type="transmembrane region" description="Helical" evidence="8">
    <location>
        <begin position="223"/>
        <end position="244"/>
    </location>
</feature>
<protein>
    <recommendedName>
        <fullName evidence="8">Amino acid transporter</fullName>
    </recommendedName>
</protein>
<reference evidence="9 10" key="1">
    <citation type="submission" date="2020-08" db="EMBL/GenBank/DDBJ databases">
        <authorList>
            <person name="Hejnol A."/>
        </authorList>
    </citation>
    <scope>NUCLEOTIDE SEQUENCE [LARGE SCALE GENOMIC DNA]</scope>
</reference>
<keyword evidence="10" id="KW-1185">Reference proteome</keyword>
<evidence type="ECO:0000256" key="2">
    <source>
        <dbReference type="ARBA" id="ARBA00022448"/>
    </source>
</evidence>
<feature type="transmembrane region" description="Helical" evidence="8">
    <location>
        <begin position="38"/>
        <end position="57"/>
    </location>
</feature>
<dbReference type="PROSITE" id="PS00714">
    <property type="entry name" value="NA_DICARBOXYL_SYMP_2"/>
    <property type="match status" value="1"/>
</dbReference>
<name>A0A7I8WBN8_9ANNE</name>
<organism evidence="9 10">
    <name type="scientific">Dimorphilus gyrociliatus</name>
    <dbReference type="NCBI Taxonomy" id="2664684"/>
    <lineage>
        <taxon>Eukaryota</taxon>
        <taxon>Metazoa</taxon>
        <taxon>Spiralia</taxon>
        <taxon>Lophotrochozoa</taxon>
        <taxon>Annelida</taxon>
        <taxon>Polychaeta</taxon>
        <taxon>Polychaeta incertae sedis</taxon>
        <taxon>Dinophilidae</taxon>
        <taxon>Dimorphilus</taxon>
    </lineage>
</organism>
<dbReference type="InterPro" id="IPR036458">
    <property type="entry name" value="Na:dicarbo_symporter_sf"/>
</dbReference>
<dbReference type="Pfam" id="PF00375">
    <property type="entry name" value="SDF"/>
    <property type="match status" value="1"/>
</dbReference>
<dbReference type="InterPro" id="IPR018107">
    <property type="entry name" value="Na-dicarboxylate_symporter_CS"/>
</dbReference>
<evidence type="ECO:0000256" key="7">
    <source>
        <dbReference type="ARBA" id="ARBA00023180"/>
    </source>
</evidence>
<dbReference type="Proteomes" id="UP000549394">
    <property type="component" value="Unassembled WGS sequence"/>
</dbReference>
<dbReference type="AlphaFoldDB" id="A0A7I8WBN8"/>
<comment type="subcellular location">
    <subcellularLocation>
        <location evidence="1 8">Membrane</location>
        <topology evidence="1 8">Multi-pass membrane protein</topology>
    </subcellularLocation>
</comment>
<dbReference type="InterPro" id="IPR001991">
    <property type="entry name" value="Na-dicarboxylate_symporter"/>
</dbReference>
<feature type="transmembrane region" description="Helical" evidence="8">
    <location>
        <begin position="114"/>
        <end position="136"/>
    </location>
</feature>
<comment type="caution">
    <text evidence="9">The sequence shown here is derived from an EMBL/GenBank/DDBJ whole genome shotgun (WGS) entry which is preliminary data.</text>
</comment>
<keyword evidence="4 8" id="KW-0769">Symport</keyword>
<dbReference type="GO" id="GO:0005886">
    <property type="term" value="C:plasma membrane"/>
    <property type="evidence" value="ECO:0007669"/>
    <property type="project" value="TreeGrafter"/>
</dbReference>
<dbReference type="PROSITE" id="PS00713">
    <property type="entry name" value="NA_DICARBOXYL_SYMP_1"/>
    <property type="match status" value="1"/>
</dbReference>
<evidence type="ECO:0000313" key="10">
    <source>
        <dbReference type="Proteomes" id="UP000549394"/>
    </source>
</evidence>
<evidence type="ECO:0000256" key="1">
    <source>
        <dbReference type="ARBA" id="ARBA00004141"/>
    </source>
</evidence>
<gene>
    <name evidence="9" type="ORF">DGYR_LOCUS12927</name>
</gene>
<comment type="similarity">
    <text evidence="8">Belongs to the dicarboxylate/amino acid:cation symporter (DAACS) (TC 2.A.23) family.</text>
</comment>
<dbReference type="EMBL" id="CAJFCJ010000028">
    <property type="protein sequence ID" value="CAD5125576.1"/>
    <property type="molecule type" value="Genomic_DNA"/>
</dbReference>
<evidence type="ECO:0000256" key="5">
    <source>
        <dbReference type="ARBA" id="ARBA00022989"/>
    </source>
</evidence>
<dbReference type="GO" id="GO:0015175">
    <property type="term" value="F:neutral L-amino acid transmembrane transporter activity"/>
    <property type="evidence" value="ECO:0007669"/>
    <property type="project" value="TreeGrafter"/>
</dbReference>
<feature type="transmembrane region" description="Helical" evidence="8">
    <location>
        <begin position="297"/>
        <end position="323"/>
    </location>
</feature>
<evidence type="ECO:0000256" key="6">
    <source>
        <dbReference type="ARBA" id="ARBA00023136"/>
    </source>
</evidence>
<dbReference type="PRINTS" id="PR00173">
    <property type="entry name" value="EDTRNSPORT"/>
</dbReference>
<keyword evidence="3 8" id="KW-0812">Transmembrane</keyword>
<dbReference type="OrthoDB" id="5877963at2759"/>